<feature type="coiled-coil region" evidence="1">
    <location>
        <begin position="85"/>
        <end position="112"/>
    </location>
</feature>
<reference evidence="2" key="1">
    <citation type="journal article" date="2015" name="Nature">
        <title>Complex archaea that bridge the gap between prokaryotes and eukaryotes.</title>
        <authorList>
            <person name="Spang A."/>
            <person name="Saw J.H."/>
            <person name="Jorgensen S.L."/>
            <person name="Zaremba-Niedzwiedzka K."/>
            <person name="Martijn J."/>
            <person name="Lind A.E."/>
            <person name="van Eijk R."/>
            <person name="Schleper C."/>
            <person name="Guy L."/>
            <person name="Ettema T.J."/>
        </authorList>
    </citation>
    <scope>NUCLEOTIDE SEQUENCE</scope>
</reference>
<dbReference type="EMBL" id="LAZR01018861">
    <property type="protein sequence ID" value="KKL94693.1"/>
    <property type="molecule type" value="Genomic_DNA"/>
</dbReference>
<dbReference type="AlphaFoldDB" id="A0A0F9G7K1"/>
<organism evidence="2">
    <name type="scientific">marine sediment metagenome</name>
    <dbReference type="NCBI Taxonomy" id="412755"/>
    <lineage>
        <taxon>unclassified sequences</taxon>
        <taxon>metagenomes</taxon>
        <taxon>ecological metagenomes</taxon>
    </lineage>
</organism>
<dbReference type="PROSITE" id="PS51257">
    <property type="entry name" value="PROKAR_LIPOPROTEIN"/>
    <property type="match status" value="1"/>
</dbReference>
<evidence type="ECO:0000313" key="2">
    <source>
        <dbReference type="EMBL" id="KKL94693.1"/>
    </source>
</evidence>
<accession>A0A0F9G7K1</accession>
<gene>
    <name evidence="2" type="ORF">LCGC14_1862150</name>
</gene>
<keyword evidence="1" id="KW-0175">Coiled coil</keyword>
<evidence type="ECO:0000256" key="1">
    <source>
        <dbReference type="SAM" id="Coils"/>
    </source>
</evidence>
<name>A0A0F9G7K1_9ZZZZ</name>
<protein>
    <submittedName>
        <fullName evidence="2">Uncharacterized protein</fullName>
    </submittedName>
</protein>
<comment type="caution">
    <text evidence="2">The sequence shown here is derived from an EMBL/GenBank/DDBJ whole genome shotgun (WGS) entry which is preliminary data.</text>
</comment>
<proteinExistence type="predicted"/>
<sequence>MFARKGYLIVLLLVFGCTGPIEERDYEGSITRGLPALAFHLLKSDEPEHLGGIVMSQGDFAELMRRQAQARGLALDENKIQIRSADLAERALRKAKSRLESLRKELDARKFDWTAARLVGVSVKRVGLSRKRVEYDASSTYPHVDIYLAIESKGQSIVVKLDDCFYVNGHRRLADGFVMENDP</sequence>